<dbReference type="Pfam" id="PF00582">
    <property type="entry name" value="Usp"/>
    <property type="match status" value="1"/>
</dbReference>
<dbReference type="InterPro" id="IPR006016">
    <property type="entry name" value="UspA"/>
</dbReference>
<protein>
    <submittedName>
        <fullName evidence="3">Universal stress protein</fullName>
    </submittedName>
</protein>
<dbReference type="AlphaFoldDB" id="A0A9X9S4L6"/>
<comment type="similarity">
    <text evidence="1">Belongs to the universal stress protein A family.</text>
</comment>
<organism evidence="3 4">
    <name type="scientific">Methanogenium organophilum</name>
    <dbReference type="NCBI Taxonomy" id="2199"/>
    <lineage>
        <taxon>Archaea</taxon>
        <taxon>Methanobacteriati</taxon>
        <taxon>Methanobacteriota</taxon>
        <taxon>Stenosarchaea group</taxon>
        <taxon>Methanomicrobia</taxon>
        <taxon>Methanomicrobiales</taxon>
        <taxon>Methanomicrobiaceae</taxon>
        <taxon>Methanogenium</taxon>
    </lineage>
</organism>
<dbReference type="GeneID" id="76834043"/>
<evidence type="ECO:0000259" key="2">
    <source>
        <dbReference type="Pfam" id="PF00582"/>
    </source>
</evidence>
<sequence>MKILVLLDGSMWSHKGALYALRIAREKKAEIVLFSVLDKRDSKSMAFNFCNQSNMCNRITNYESQIWRDMHKNINDEMMQLLLFFNREGIETETKVVEGTAADEIIKEAEGDGYGLIVMGAYGRNPRYGGNSLFTQLVSELQVPIFLAR</sequence>
<dbReference type="RefSeq" id="WP_268187142.1">
    <property type="nucleotide sequence ID" value="NZ_CP113361.1"/>
</dbReference>
<dbReference type="Proteomes" id="UP001163096">
    <property type="component" value="Chromosome"/>
</dbReference>
<gene>
    <name evidence="3" type="ORF">OU421_03035</name>
</gene>
<evidence type="ECO:0000256" key="1">
    <source>
        <dbReference type="ARBA" id="ARBA00008791"/>
    </source>
</evidence>
<dbReference type="SUPFAM" id="SSF52402">
    <property type="entry name" value="Adenine nucleotide alpha hydrolases-like"/>
    <property type="match status" value="1"/>
</dbReference>
<feature type="domain" description="UspA" evidence="2">
    <location>
        <begin position="85"/>
        <end position="127"/>
    </location>
</feature>
<evidence type="ECO:0000313" key="4">
    <source>
        <dbReference type="Proteomes" id="UP001163096"/>
    </source>
</evidence>
<dbReference type="Gene3D" id="3.40.50.620">
    <property type="entry name" value="HUPs"/>
    <property type="match status" value="1"/>
</dbReference>
<keyword evidence="4" id="KW-1185">Reference proteome</keyword>
<proteinExistence type="inferred from homology"/>
<accession>A0A9X9S4L6</accession>
<name>A0A9X9S4L6_METOG</name>
<dbReference type="PANTHER" id="PTHR46268:SF25">
    <property type="entry name" value="USPA DOMAIN PROTEIN"/>
    <property type="match status" value="1"/>
</dbReference>
<dbReference type="InterPro" id="IPR014729">
    <property type="entry name" value="Rossmann-like_a/b/a_fold"/>
</dbReference>
<dbReference type="PANTHER" id="PTHR46268">
    <property type="entry name" value="STRESS RESPONSE PROTEIN NHAX"/>
    <property type="match status" value="1"/>
</dbReference>
<dbReference type="CDD" id="cd00293">
    <property type="entry name" value="USP-like"/>
    <property type="match status" value="1"/>
</dbReference>
<reference evidence="3" key="1">
    <citation type="submission" date="2022-11" db="EMBL/GenBank/DDBJ databases">
        <title>Complete genome sequence of Methanogenium organophilum DSM 3596.</title>
        <authorList>
            <person name="Chen S.-C."/>
            <person name="Lai S.-J."/>
            <person name="You Y.-T."/>
        </authorList>
    </citation>
    <scope>NUCLEOTIDE SEQUENCE</scope>
    <source>
        <strain evidence="3">DSM 3596</strain>
    </source>
</reference>
<evidence type="ECO:0000313" key="3">
    <source>
        <dbReference type="EMBL" id="WAI01864.1"/>
    </source>
</evidence>
<dbReference type="EMBL" id="CP113361">
    <property type="protein sequence ID" value="WAI01864.1"/>
    <property type="molecule type" value="Genomic_DNA"/>
</dbReference>
<dbReference type="KEGG" id="mou:OU421_03035"/>